<feature type="transmembrane region" description="Helical" evidence="7">
    <location>
        <begin position="142"/>
        <end position="163"/>
    </location>
</feature>
<accession>A0ABQ5YJ85</accession>
<keyword evidence="4 7" id="KW-0812">Transmembrane</keyword>
<keyword evidence="5 7" id="KW-1133">Transmembrane helix</keyword>
<dbReference type="Pfam" id="PF00924">
    <property type="entry name" value="MS_channel_2nd"/>
    <property type="match status" value="1"/>
</dbReference>
<evidence type="ECO:0000256" key="3">
    <source>
        <dbReference type="ARBA" id="ARBA00022475"/>
    </source>
</evidence>
<name>A0ABQ5YJ85_9NEIS</name>
<dbReference type="RefSeq" id="WP_284196456.1">
    <property type="nucleotide sequence ID" value="NZ_BSOG01000002.1"/>
</dbReference>
<feature type="transmembrane region" description="Helical" evidence="7">
    <location>
        <begin position="25"/>
        <end position="48"/>
    </location>
</feature>
<comment type="subunit">
    <text evidence="7">Homoheptamer.</text>
</comment>
<keyword evidence="7" id="KW-0407">Ion channel</keyword>
<evidence type="ECO:0000256" key="6">
    <source>
        <dbReference type="ARBA" id="ARBA00023136"/>
    </source>
</evidence>
<dbReference type="InterPro" id="IPR049278">
    <property type="entry name" value="MS_channel_C"/>
</dbReference>
<dbReference type="Pfam" id="PF21082">
    <property type="entry name" value="MS_channel_3rd"/>
    <property type="match status" value="1"/>
</dbReference>
<evidence type="ECO:0000259" key="8">
    <source>
        <dbReference type="Pfam" id="PF00924"/>
    </source>
</evidence>
<keyword evidence="6 7" id="KW-0472">Membrane</keyword>
<protein>
    <recommendedName>
        <fullName evidence="7">Small-conductance mechanosensitive channel</fullName>
    </recommendedName>
</protein>
<evidence type="ECO:0000256" key="5">
    <source>
        <dbReference type="ARBA" id="ARBA00022989"/>
    </source>
</evidence>
<keyword evidence="7" id="KW-0997">Cell inner membrane</keyword>
<reference evidence="11" key="1">
    <citation type="journal article" date="2019" name="Int. J. Syst. Evol. Microbiol.">
        <title>The Global Catalogue of Microorganisms (GCM) 10K type strain sequencing project: providing services to taxonomists for standard genome sequencing and annotation.</title>
        <authorList>
            <consortium name="The Broad Institute Genomics Platform"/>
            <consortium name="The Broad Institute Genome Sequencing Center for Infectious Disease"/>
            <person name="Wu L."/>
            <person name="Ma J."/>
        </authorList>
    </citation>
    <scope>NUCLEOTIDE SEQUENCE [LARGE SCALE GENOMIC DNA]</scope>
    <source>
        <strain evidence="11">NBRC 110044</strain>
    </source>
</reference>
<comment type="similarity">
    <text evidence="2 7">Belongs to the MscS (TC 1.A.23) family.</text>
</comment>
<proteinExistence type="inferred from homology"/>
<comment type="subcellular location">
    <subcellularLocation>
        <location evidence="7">Cell inner membrane</location>
        <topology evidence="7">Multi-pass membrane protein</topology>
    </subcellularLocation>
    <subcellularLocation>
        <location evidence="1">Cell membrane</location>
        <topology evidence="1">Multi-pass membrane protein</topology>
    </subcellularLocation>
</comment>
<feature type="transmembrane region" description="Helical" evidence="7">
    <location>
        <begin position="187"/>
        <end position="204"/>
    </location>
</feature>
<comment type="caution">
    <text evidence="7">Lacks conserved residue(s) required for the propagation of feature annotation.</text>
</comment>
<feature type="domain" description="Mechanosensitive ion channel MscS C-terminal" evidence="9">
    <location>
        <begin position="305"/>
        <end position="388"/>
    </location>
</feature>
<dbReference type="SUPFAM" id="SSF82689">
    <property type="entry name" value="Mechanosensitive channel protein MscS (YggB), C-terminal domain"/>
    <property type="match status" value="1"/>
</dbReference>
<dbReference type="InterPro" id="IPR011066">
    <property type="entry name" value="MscS_channel_C_sf"/>
</dbReference>
<dbReference type="InterPro" id="IPR023408">
    <property type="entry name" value="MscS_beta-dom_sf"/>
</dbReference>
<gene>
    <name evidence="10" type="ORF">GCM10007907_21410</name>
</gene>
<evidence type="ECO:0000313" key="11">
    <source>
        <dbReference type="Proteomes" id="UP001156706"/>
    </source>
</evidence>
<feature type="domain" description="Mechanosensitive ion channel MscS" evidence="8">
    <location>
        <begin position="230"/>
        <end position="295"/>
    </location>
</feature>
<evidence type="ECO:0000256" key="4">
    <source>
        <dbReference type="ARBA" id="ARBA00022692"/>
    </source>
</evidence>
<evidence type="ECO:0000313" key="10">
    <source>
        <dbReference type="EMBL" id="GLR13351.1"/>
    </source>
</evidence>
<dbReference type="PANTHER" id="PTHR30221">
    <property type="entry name" value="SMALL-CONDUCTANCE MECHANOSENSITIVE CHANNEL"/>
    <property type="match status" value="1"/>
</dbReference>
<dbReference type="SUPFAM" id="SSF50182">
    <property type="entry name" value="Sm-like ribonucleoproteins"/>
    <property type="match status" value="1"/>
</dbReference>
<dbReference type="PANTHER" id="PTHR30221:SF18">
    <property type="entry name" value="SLL0590 PROTEIN"/>
    <property type="match status" value="1"/>
</dbReference>
<dbReference type="InterPro" id="IPR045275">
    <property type="entry name" value="MscS_archaea/bacteria_type"/>
</dbReference>
<comment type="caution">
    <text evidence="10">The sequence shown here is derived from an EMBL/GenBank/DDBJ whole genome shotgun (WGS) entry which is preliminary data.</text>
</comment>
<evidence type="ECO:0000256" key="2">
    <source>
        <dbReference type="ARBA" id="ARBA00008017"/>
    </source>
</evidence>
<feature type="transmembrane region" description="Helical" evidence="7">
    <location>
        <begin position="79"/>
        <end position="101"/>
    </location>
</feature>
<sequence>MRALLLLVLSPLALAFDTGLHPVWLSTVYTALTLFGAVILGVVLNRLWRRLQAWIVKRSRLSARQLERRTHRVLKAKPLLRLEVFLLRFCKLLLWLSLFYLTLELTLSYFEATRPLAGKLLGWMLDPLKAAGQTLAEQLPKLLFLLVLVIATRYLLRVIRYVFLEIERGRLRIEGFYPDWADPSRKITSFLLIVFALMVAYPYIPGSSSDAFKGVSLFLGVLFSLGSTGAISNIVAGVILTYMRAYRAGDLVRIGEVQGVVVSHSLLVTKLYTIRNQEITLPNSVILQGHVTNLSSGGADRGALVTTAVTIGYDTPWRQVHAILLEAAAQTPEVLQNPAPFVLQTELHDFYVRYELNVYTDKPERLPFVLSALNANVQDSFNRHGIQIMSPHYFDRARQPVLTPPEQWYTEPAKPPRR</sequence>
<evidence type="ECO:0000259" key="9">
    <source>
        <dbReference type="Pfam" id="PF21082"/>
    </source>
</evidence>
<dbReference type="Gene3D" id="2.30.30.60">
    <property type="match status" value="1"/>
</dbReference>
<dbReference type="Gene3D" id="3.30.70.100">
    <property type="match status" value="1"/>
</dbReference>
<keyword evidence="3" id="KW-1003">Cell membrane</keyword>
<dbReference type="InterPro" id="IPR010920">
    <property type="entry name" value="LSM_dom_sf"/>
</dbReference>
<keyword evidence="11" id="KW-1185">Reference proteome</keyword>
<keyword evidence="7" id="KW-0813">Transport</keyword>
<dbReference type="Proteomes" id="UP001156706">
    <property type="component" value="Unassembled WGS sequence"/>
</dbReference>
<dbReference type="EMBL" id="BSOG01000002">
    <property type="protein sequence ID" value="GLR13351.1"/>
    <property type="molecule type" value="Genomic_DNA"/>
</dbReference>
<feature type="transmembrane region" description="Helical" evidence="7">
    <location>
        <begin position="216"/>
        <end position="243"/>
    </location>
</feature>
<comment type="function">
    <text evidence="7">Mechanosensitive channel that participates in the regulation of osmotic pressure changes within the cell, opening in response to stretch forces in the membrane lipid bilayer, without the need for other proteins. Contributes to normal resistance to hypoosmotic shock. Forms an ion channel of 1.0 nanosiemens conductance with a slight preference for anions.</text>
</comment>
<keyword evidence="7" id="KW-0406">Ion transport</keyword>
<evidence type="ECO:0000256" key="1">
    <source>
        <dbReference type="ARBA" id="ARBA00004651"/>
    </source>
</evidence>
<organism evidence="10 11">
    <name type="scientific">Chitinimonas prasina</name>
    <dbReference type="NCBI Taxonomy" id="1434937"/>
    <lineage>
        <taxon>Bacteria</taxon>
        <taxon>Pseudomonadati</taxon>
        <taxon>Pseudomonadota</taxon>
        <taxon>Betaproteobacteria</taxon>
        <taxon>Neisseriales</taxon>
        <taxon>Chitinibacteraceae</taxon>
        <taxon>Chitinimonas</taxon>
    </lineage>
</organism>
<evidence type="ECO:0000256" key="7">
    <source>
        <dbReference type="RuleBase" id="RU369025"/>
    </source>
</evidence>
<dbReference type="InterPro" id="IPR006685">
    <property type="entry name" value="MscS_channel_2nd"/>
</dbReference>